<dbReference type="Proteomes" id="UP000260812">
    <property type="component" value="Unassembled WGS sequence"/>
</dbReference>
<evidence type="ECO:0000313" key="5">
    <source>
        <dbReference type="EMBL" id="RGE62441.1"/>
    </source>
</evidence>
<evidence type="ECO:0000313" key="6">
    <source>
        <dbReference type="Proteomes" id="UP000260812"/>
    </source>
</evidence>
<dbReference type="CDD" id="cd03221">
    <property type="entry name" value="ABCF_EF-3"/>
    <property type="match status" value="2"/>
</dbReference>
<dbReference type="GeneID" id="97986729"/>
<feature type="domain" description="ABC transporter" evidence="4">
    <location>
        <begin position="3"/>
        <end position="262"/>
    </location>
</feature>
<dbReference type="PANTHER" id="PTHR42855:SF2">
    <property type="entry name" value="DRUG RESISTANCE ABC TRANSPORTER,ATP-BINDING PROTEIN"/>
    <property type="match status" value="1"/>
</dbReference>
<dbReference type="PROSITE" id="PS50893">
    <property type="entry name" value="ABC_TRANSPORTER_2"/>
    <property type="match status" value="2"/>
</dbReference>
<feature type="compositionally biased region" description="Basic and acidic residues" evidence="3">
    <location>
        <begin position="563"/>
        <end position="572"/>
    </location>
</feature>
<dbReference type="InterPro" id="IPR027417">
    <property type="entry name" value="P-loop_NTPase"/>
</dbReference>
<evidence type="ECO:0000256" key="2">
    <source>
        <dbReference type="ARBA" id="ARBA00022840"/>
    </source>
</evidence>
<dbReference type="FunFam" id="3.40.50.300:FF:000011">
    <property type="entry name" value="Putative ABC transporter ATP-binding component"/>
    <property type="match status" value="1"/>
</dbReference>
<dbReference type="GO" id="GO:0003677">
    <property type="term" value="F:DNA binding"/>
    <property type="evidence" value="ECO:0007669"/>
    <property type="project" value="InterPro"/>
</dbReference>
<feature type="domain" description="ABC transporter" evidence="4">
    <location>
        <begin position="324"/>
        <end position="541"/>
    </location>
</feature>
<gene>
    <name evidence="5" type="ORF">DXC51_07505</name>
</gene>
<dbReference type="AlphaFoldDB" id="A0A3E3I7K6"/>
<keyword evidence="1" id="KW-0547">Nucleotide-binding</keyword>
<dbReference type="Pfam" id="PF12848">
    <property type="entry name" value="ABC_tran_Xtn"/>
    <property type="match status" value="1"/>
</dbReference>
<dbReference type="InterPro" id="IPR003439">
    <property type="entry name" value="ABC_transporter-like_ATP-bd"/>
</dbReference>
<dbReference type="SUPFAM" id="SSF52540">
    <property type="entry name" value="P-loop containing nucleoside triphosphate hydrolases"/>
    <property type="match status" value="2"/>
</dbReference>
<organism evidence="5 6">
    <name type="scientific">Eisenbergiella massiliensis</name>
    <dbReference type="NCBI Taxonomy" id="1720294"/>
    <lineage>
        <taxon>Bacteria</taxon>
        <taxon>Bacillati</taxon>
        <taxon>Bacillota</taxon>
        <taxon>Clostridia</taxon>
        <taxon>Lachnospirales</taxon>
        <taxon>Lachnospiraceae</taxon>
        <taxon>Eisenbergiella</taxon>
    </lineage>
</organism>
<accession>A0A3E3I7K6</accession>
<evidence type="ECO:0000256" key="3">
    <source>
        <dbReference type="SAM" id="MobiDB-lite"/>
    </source>
</evidence>
<feature type="compositionally biased region" description="Basic and acidic residues" evidence="3">
    <location>
        <begin position="594"/>
        <end position="609"/>
    </location>
</feature>
<dbReference type="Pfam" id="PF16326">
    <property type="entry name" value="ABC_tran_CTD"/>
    <property type="match status" value="1"/>
</dbReference>
<dbReference type="InterPro" id="IPR003593">
    <property type="entry name" value="AAA+_ATPase"/>
</dbReference>
<dbReference type="InterPro" id="IPR032781">
    <property type="entry name" value="ABC_tran_Xtn"/>
</dbReference>
<dbReference type="GO" id="GO:0016887">
    <property type="term" value="F:ATP hydrolysis activity"/>
    <property type="evidence" value="ECO:0007669"/>
    <property type="project" value="InterPro"/>
</dbReference>
<evidence type="ECO:0000256" key="1">
    <source>
        <dbReference type="ARBA" id="ARBA00022741"/>
    </source>
</evidence>
<name>A0A3E3I7K6_9FIRM</name>
<dbReference type="InterPro" id="IPR037118">
    <property type="entry name" value="Val-tRNA_synth_C_sf"/>
</dbReference>
<dbReference type="InterPro" id="IPR051309">
    <property type="entry name" value="ABCF_ATPase"/>
</dbReference>
<comment type="caution">
    <text evidence="5">The sequence shown here is derived from an EMBL/GenBank/DDBJ whole genome shotgun (WGS) entry which is preliminary data.</text>
</comment>
<dbReference type="RefSeq" id="WP_117544207.1">
    <property type="nucleotide sequence ID" value="NZ_QVLV01000004.1"/>
</dbReference>
<keyword evidence="6" id="KW-1185">Reference proteome</keyword>
<dbReference type="InterPro" id="IPR017871">
    <property type="entry name" value="ABC_transporter-like_CS"/>
</dbReference>
<feature type="region of interest" description="Disordered" evidence="3">
    <location>
        <begin position="536"/>
        <end position="609"/>
    </location>
</feature>
<dbReference type="InterPro" id="IPR032524">
    <property type="entry name" value="ABC_tran_C"/>
</dbReference>
<dbReference type="EMBL" id="QVLV01000004">
    <property type="protein sequence ID" value="RGE62441.1"/>
    <property type="molecule type" value="Genomic_DNA"/>
</dbReference>
<sequence length="673" mass="77065">MLYQICNGAVRFAAETVLEHINFEIRNKEKIAVVGRNGCGKTTLLKLIAGEVELSKRDSDEDIYIARAGKPVIGYLKQNAFEDDSLTMEQEVRKAFSELLAMKAEMERLVVLMEKENEEAAVSRYVRLEERFAYLGGYSFEKEYEIVIKKLGFSPEDKQKKLSEFSGGQQTKIAFARMLLSKPDILLLDEPTNHLDMATISWLEGYLKDYDRAVVIVSHDRMFLDRVVDVVYEIEYKTAVRYPGNYSAFVERKRLNWEKQQKDYELQQKEIERLQTLVERFKNKPTKVAMTRSKLKQIEHMVKIDAPARYDLKSFHADFQPARESVTDVLRAAQLRIGYDRPLAEVTLEQKKGQKIGIIGDNGSGKSTLLRTLTGQLEPLGGSFAFGDRVDIGYFEQQMAQYTSDKTVLEDFWEEFPDLKRLEVRSWLGAFLFGQEEVFKKIDMLSGGEKVRLALAKIFRRLPNYLILDEPTNHMDIVGKESLEAMLKAYPGSVLFVSHDRYFVKEIADSLLVFENGTVNFYPFGYEQYWEKLQADEKERQDQQADGKPGKLQPVGKNIGVSAKDRSPEKAKNSSPEKAGDAPAAAAPEPLKNAADRKGYNPGKEEAKRKRRLERLEMLIAQKEEELAAYQAQLKEPSIQSDYEKLMELEALCTAADEQLEALMMEWEESGCY</sequence>
<dbReference type="Gene3D" id="3.40.50.300">
    <property type="entry name" value="P-loop containing nucleotide triphosphate hydrolases"/>
    <property type="match status" value="2"/>
</dbReference>
<feature type="compositionally biased region" description="Basic and acidic residues" evidence="3">
    <location>
        <begin position="536"/>
        <end position="549"/>
    </location>
</feature>
<proteinExistence type="predicted"/>
<dbReference type="Gene3D" id="1.10.287.380">
    <property type="entry name" value="Valyl-tRNA synthetase, C-terminal domain"/>
    <property type="match status" value="1"/>
</dbReference>
<dbReference type="GO" id="GO:0005524">
    <property type="term" value="F:ATP binding"/>
    <property type="evidence" value="ECO:0007669"/>
    <property type="project" value="UniProtKB-KW"/>
</dbReference>
<evidence type="ECO:0000259" key="4">
    <source>
        <dbReference type="PROSITE" id="PS50893"/>
    </source>
</evidence>
<feature type="compositionally biased region" description="Low complexity" evidence="3">
    <location>
        <begin position="581"/>
        <end position="593"/>
    </location>
</feature>
<dbReference type="SMART" id="SM00382">
    <property type="entry name" value="AAA"/>
    <property type="match status" value="2"/>
</dbReference>
<dbReference type="PANTHER" id="PTHR42855">
    <property type="entry name" value="ABC TRANSPORTER ATP-BINDING SUBUNIT"/>
    <property type="match status" value="1"/>
</dbReference>
<dbReference type="PROSITE" id="PS00211">
    <property type="entry name" value="ABC_TRANSPORTER_1"/>
    <property type="match status" value="2"/>
</dbReference>
<dbReference type="Pfam" id="PF00005">
    <property type="entry name" value="ABC_tran"/>
    <property type="match status" value="2"/>
</dbReference>
<keyword evidence="2 5" id="KW-0067">ATP-binding</keyword>
<reference evidence="5" key="1">
    <citation type="submission" date="2018-08" db="EMBL/GenBank/DDBJ databases">
        <title>A genome reference for cultivated species of the human gut microbiota.</title>
        <authorList>
            <person name="Zou Y."/>
            <person name="Xue W."/>
            <person name="Luo G."/>
        </authorList>
    </citation>
    <scope>NUCLEOTIDE SEQUENCE [LARGE SCALE GENOMIC DNA]</scope>
    <source>
        <strain evidence="5">TF05-5AC</strain>
    </source>
</reference>
<protein>
    <submittedName>
        <fullName evidence="5">ABC transporter ATP-binding protein</fullName>
    </submittedName>
</protein>